<keyword evidence="1" id="KW-0175">Coiled coil</keyword>
<dbReference type="Proteomes" id="UP000041254">
    <property type="component" value="Unassembled WGS sequence"/>
</dbReference>
<feature type="region of interest" description="Disordered" evidence="2">
    <location>
        <begin position="3152"/>
        <end position="3184"/>
    </location>
</feature>
<feature type="region of interest" description="Disordered" evidence="2">
    <location>
        <begin position="990"/>
        <end position="1022"/>
    </location>
</feature>
<evidence type="ECO:0000259" key="4">
    <source>
        <dbReference type="Pfam" id="PF12777"/>
    </source>
</evidence>
<feature type="compositionally biased region" description="Basic and acidic residues" evidence="2">
    <location>
        <begin position="170"/>
        <end position="186"/>
    </location>
</feature>
<dbReference type="GO" id="GO:0060294">
    <property type="term" value="P:cilium movement involved in cell motility"/>
    <property type="evidence" value="ECO:0007669"/>
    <property type="project" value="TreeGrafter"/>
</dbReference>
<dbReference type="InterPro" id="IPR024743">
    <property type="entry name" value="Dynein_HC_stalk"/>
</dbReference>
<feature type="compositionally biased region" description="Basic and acidic residues" evidence="2">
    <location>
        <begin position="1251"/>
        <end position="1260"/>
    </location>
</feature>
<feature type="region of interest" description="Disordered" evidence="2">
    <location>
        <begin position="1298"/>
        <end position="1325"/>
    </location>
</feature>
<feature type="region of interest" description="Disordered" evidence="2">
    <location>
        <begin position="3420"/>
        <end position="3523"/>
    </location>
</feature>
<feature type="region of interest" description="Disordered" evidence="2">
    <location>
        <begin position="5558"/>
        <end position="5598"/>
    </location>
</feature>
<evidence type="ECO:0000256" key="1">
    <source>
        <dbReference type="SAM" id="Coils"/>
    </source>
</evidence>
<feature type="region of interest" description="Disordered" evidence="2">
    <location>
        <begin position="2891"/>
        <end position="2910"/>
    </location>
</feature>
<dbReference type="GO" id="GO:0097729">
    <property type="term" value="C:9+2 motile cilium"/>
    <property type="evidence" value="ECO:0007669"/>
    <property type="project" value="TreeGrafter"/>
</dbReference>
<dbReference type="GO" id="GO:0051959">
    <property type="term" value="F:dynein light intermediate chain binding"/>
    <property type="evidence" value="ECO:0007669"/>
    <property type="project" value="InterPro"/>
</dbReference>
<feature type="region of interest" description="Disordered" evidence="2">
    <location>
        <begin position="1822"/>
        <end position="1842"/>
    </location>
</feature>
<keyword evidence="6" id="KW-1185">Reference proteome</keyword>
<dbReference type="PANTHER" id="PTHR10676">
    <property type="entry name" value="DYNEIN HEAVY CHAIN FAMILY PROTEIN"/>
    <property type="match status" value="1"/>
</dbReference>
<accession>A0A0G4ECI3</accession>
<feature type="domain" description="Dynein heavy chain coiled coil stalk" evidence="4">
    <location>
        <begin position="4925"/>
        <end position="5112"/>
    </location>
</feature>
<dbReference type="Gene3D" id="1.20.920.20">
    <property type="match status" value="1"/>
</dbReference>
<feature type="region of interest" description="Disordered" evidence="2">
    <location>
        <begin position="6273"/>
        <end position="6320"/>
    </location>
</feature>
<organism evidence="5 6">
    <name type="scientific">Vitrella brassicaformis (strain CCMP3155)</name>
    <dbReference type="NCBI Taxonomy" id="1169540"/>
    <lineage>
        <taxon>Eukaryota</taxon>
        <taxon>Sar</taxon>
        <taxon>Alveolata</taxon>
        <taxon>Colpodellida</taxon>
        <taxon>Vitrellaceae</taxon>
        <taxon>Vitrella</taxon>
    </lineage>
</organism>
<feature type="domain" description="Dynein heavy chain linker" evidence="3">
    <location>
        <begin position="1644"/>
        <end position="2122"/>
    </location>
</feature>
<evidence type="ECO:0008006" key="7">
    <source>
        <dbReference type="Google" id="ProtNLM"/>
    </source>
</evidence>
<feature type="compositionally biased region" description="Basic and acidic residues" evidence="2">
    <location>
        <begin position="2896"/>
        <end position="2907"/>
    </location>
</feature>
<feature type="region of interest" description="Disordered" evidence="2">
    <location>
        <begin position="602"/>
        <end position="623"/>
    </location>
</feature>
<feature type="region of interest" description="Disordered" evidence="2">
    <location>
        <begin position="2344"/>
        <end position="2421"/>
    </location>
</feature>
<dbReference type="VEuPathDB" id="CryptoDB:Vbra_4782"/>
<feature type="compositionally biased region" description="Basic and acidic residues" evidence="2">
    <location>
        <begin position="2399"/>
        <end position="2415"/>
    </location>
</feature>
<dbReference type="InterPro" id="IPR013602">
    <property type="entry name" value="Dynein_heavy_linker"/>
</dbReference>
<feature type="region of interest" description="Disordered" evidence="2">
    <location>
        <begin position="4419"/>
        <end position="4445"/>
    </location>
</feature>
<feature type="region of interest" description="Disordered" evidence="2">
    <location>
        <begin position="165"/>
        <end position="355"/>
    </location>
</feature>
<proteinExistence type="predicted"/>
<feature type="compositionally biased region" description="Acidic residues" evidence="2">
    <location>
        <begin position="1300"/>
        <end position="1323"/>
    </location>
</feature>
<feature type="compositionally biased region" description="Low complexity" evidence="2">
    <location>
        <begin position="215"/>
        <end position="228"/>
    </location>
</feature>
<name>A0A0G4ECI3_VITBC</name>
<evidence type="ECO:0000256" key="2">
    <source>
        <dbReference type="SAM" id="MobiDB-lite"/>
    </source>
</evidence>
<dbReference type="EMBL" id="CDMY01000170">
    <property type="protein sequence ID" value="CEL93447.1"/>
    <property type="molecule type" value="Genomic_DNA"/>
</dbReference>
<dbReference type="STRING" id="1169540.A0A0G4ECI3"/>
<feature type="region of interest" description="Disordered" evidence="2">
    <location>
        <begin position="3861"/>
        <end position="3884"/>
    </location>
</feature>
<evidence type="ECO:0000313" key="6">
    <source>
        <dbReference type="Proteomes" id="UP000041254"/>
    </source>
</evidence>
<feature type="coiled-coil region" evidence="1">
    <location>
        <begin position="5011"/>
        <end position="5045"/>
    </location>
</feature>
<dbReference type="InParanoid" id="A0A0G4ECI3"/>
<dbReference type="GO" id="GO:0008569">
    <property type="term" value="F:minus-end-directed microtubule motor activity"/>
    <property type="evidence" value="ECO:0007669"/>
    <property type="project" value="TreeGrafter"/>
</dbReference>
<dbReference type="GO" id="GO:0030286">
    <property type="term" value="C:dynein complex"/>
    <property type="evidence" value="ECO:0007669"/>
    <property type="project" value="InterPro"/>
</dbReference>
<dbReference type="PANTHER" id="PTHR10676:SF242">
    <property type="entry name" value="DYNEIN AXONEMAL HEAVY CHAIN 3"/>
    <property type="match status" value="1"/>
</dbReference>
<dbReference type="Pfam" id="PF12777">
    <property type="entry name" value="MT"/>
    <property type="match status" value="1"/>
</dbReference>
<feature type="region of interest" description="Disordered" evidence="2">
    <location>
        <begin position="116"/>
        <end position="135"/>
    </location>
</feature>
<dbReference type="InterPro" id="IPR026983">
    <property type="entry name" value="DHC"/>
</dbReference>
<dbReference type="InterPro" id="IPR027417">
    <property type="entry name" value="P-loop_NTPase"/>
</dbReference>
<feature type="compositionally biased region" description="Low complexity" evidence="2">
    <location>
        <begin position="339"/>
        <end position="355"/>
    </location>
</feature>
<gene>
    <name evidence="5" type="ORF">Vbra_4782</name>
</gene>
<feature type="compositionally biased region" description="Basic and acidic residues" evidence="2">
    <location>
        <begin position="5570"/>
        <end position="5585"/>
    </location>
</feature>
<feature type="region of interest" description="Disordered" evidence="2">
    <location>
        <begin position="1251"/>
        <end position="1285"/>
    </location>
</feature>
<protein>
    <recommendedName>
        <fullName evidence="7">Dynein heavy chain linker domain-containing protein</fullName>
    </recommendedName>
</protein>
<feature type="compositionally biased region" description="Low complexity" evidence="2">
    <location>
        <begin position="265"/>
        <end position="282"/>
    </location>
</feature>
<feature type="compositionally biased region" description="Low complexity" evidence="2">
    <location>
        <begin position="1824"/>
        <end position="1835"/>
    </location>
</feature>
<feature type="compositionally biased region" description="Basic and acidic residues" evidence="2">
    <location>
        <begin position="3452"/>
        <end position="3499"/>
    </location>
</feature>
<feature type="compositionally biased region" description="Pro residues" evidence="2">
    <location>
        <begin position="125"/>
        <end position="135"/>
    </location>
</feature>
<dbReference type="Gene3D" id="3.40.50.300">
    <property type="entry name" value="P-loop containing nucleotide triphosphate hydrolases"/>
    <property type="match status" value="2"/>
</dbReference>
<evidence type="ECO:0000313" key="5">
    <source>
        <dbReference type="EMBL" id="CEL93447.1"/>
    </source>
</evidence>
<feature type="compositionally biased region" description="Acidic residues" evidence="2">
    <location>
        <begin position="1261"/>
        <end position="1279"/>
    </location>
</feature>
<evidence type="ECO:0000259" key="3">
    <source>
        <dbReference type="Pfam" id="PF08393"/>
    </source>
</evidence>
<dbReference type="GO" id="GO:0045505">
    <property type="term" value="F:dynein intermediate chain binding"/>
    <property type="evidence" value="ECO:0007669"/>
    <property type="project" value="InterPro"/>
</dbReference>
<feature type="compositionally biased region" description="Basic and acidic residues" evidence="2">
    <location>
        <begin position="602"/>
        <end position="613"/>
    </location>
</feature>
<reference evidence="5 6" key="1">
    <citation type="submission" date="2014-11" db="EMBL/GenBank/DDBJ databases">
        <authorList>
            <person name="Zhu J."/>
            <person name="Qi W."/>
            <person name="Song R."/>
        </authorList>
    </citation>
    <scope>NUCLEOTIDE SEQUENCE [LARGE SCALE GENOMIC DNA]</scope>
</reference>
<dbReference type="Pfam" id="PF08393">
    <property type="entry name" value="DHC_N2"/>
    <property type="match status" value="1"/>
</dbReference>
<feature type="region of interest" description="Disordered" evidence="2">
    <location>
        <begin position="5759"/>
        <end position="5782"/>
    </location>
</feature>
<sequence>MSDRRALSLPPADKTLERFRGYGPAKSRLVRLQRACNELCKAERTLRDQLQVVREREKRESDEEEEESAVDVPELVLQTSSYIRPWEVAHEAKLRRRFQLMPRKVIIPPQLVMKTPRERPKTAPKAPPYPRFPPPMPWARNLREEKVEIGQAKLPFDHIKIRRMGSGMTELHEMEKEARRASKREEGGEEEQPPAARRRPPSAAPSFDDSTAFIPQTTHTPTNTTPLPAASASDRTTTPTPLPKRGGRESVLTDGGSSSEGLHTPFARSRPASASSAPPKAATRQRPMSASAGPRSHQRRPPPVPPLVWYPRRMTSTTPQARPKARSKSKPASPRPRTVSPLPSSRPMSSRAPPVSITLAQRAPVAVKGLTVLRERERARTARGRLEEASEIETETMAEPPSSLRFNALLEDLQSRPRLPLEYFDTQIEGGVSFATLDDVHTGELGETQLPLKLEARSPYHGTATVVLMPPTHPLTSAFIQYVMLQGEEGARWRDKYERQPRSVTRMELRLQRDDPQEFAAHVVAAASRREEAEQRLRRHLYITENQWTHVMPPYRLPLARLHNIAVLCGLSPSVIRSLVSSKLPPPSLCFDSAGFRPRKDAGGRFLSPERRRPSGPLFYERDGSCPEGMTPRDLAEKREKKAGEFTRMDVETVSVAEEGSALAEECAHLKMESYRWNLVDLLLQVEWYFAYSQLSFRLDQRWNEVLHRHRLRLLPPIPIAQPKRRPSLPDVRAFRHALPILSRRLVVAHAPLLAVTQQILTTFDDLGRDRSFAFIRLPTEAIGPAVSRPPSPPRQSIKDAQHGSVDTESIFSMPLSVSVFESAQVKHRVSVANRIEELWSKRVIEETMHIVAQAYPEDVDRWGKVSEVPTEVIACLQLGNKMGAAQFKRLLLLSFADFADRLKWHSWDEDLQQEQISEETALCEEISPMALITLHRKRASSLFLVSLATDTVTVDAFGEVIEQASIPKITFQPPSSAATSVMCQSETHSHSSAAIEADKQSVAVTARSEDDDSRGGRDEERLVMRPTEKEVVEALTHTIFQHCLDVVNELRSLTQSILRYVTDLPEDCQHFPSSDLYDSELQAILKGVKSMLEHGLMPVRALRNNYCRFSSLLIGTSEAFASQLLLDIRRMEALETLYEDALESYLDDSNFILSNPSMYSRTNPELLSSILEQKLGLPLSQDYTAHVKRQFSIRRDTTQTAMDTTSEEAEAIRMLEAERRPHTEKKVRELFHEVIEKYISRWYRETHDIPLIHETREQEPESTTEPPEEPAPDDQPPAEDEHARRGVGFQEVEIHEYAVDEQEEGSEVSGESEEEEEESSGDEEAKLLEQEALEQQEKAWLDALKQEVSLRVKIIPVHTRQEGYDAIKLPKFIRVDETKLTQRIYLSNEEIGTLMAEYDSLVEQKDAIIGCSASTVHLSLFAVNCQNARLRLIAHADERLRSLSSFIVEEFSSLSDYVLDRFDALSLMLEDDVTSIETLARQYEKVRELYETGGEGLFLDTLVQHARTIYDFFETRMIKVDMSVHIKHVMLKGSPNKLRMLAQRKQVDLISRRQLFTYQLEYDHTSLNRAIAASLDAIRELKSVGPSGTKPLDADTVDKTLDGVNRVKDDLDKCQDMYETFVTRQLALGVPQTKSPLEMETAWKTLQPYLDFWTSAQQAYSAETLWCHGPLTSLTLEECQDTLASWRTITERCLKMAFTSAPIPSRAARNTLDKLKELEAFLPLIACLRFKGFLARHWSVLSRLVKEELNPDHLTLAQMLVYRFHVPPRVVFLQRLTERSAKELWAEKCLMQIEQHAAAGKVEISMCAIVSAADGLADERLTSRSVSRGPSRSVTETDMELEGGEESGLLPTVLLLTNGVSLLGKYNHLIGVCEGLRQSGHAHFFADRLAYVVHRLEISTDFLRMWVQAMPLYLQYLLAIGPDGMSTETIQQLRDAQTSLVGRLLGRTVIDRFRKVDGLFRQAMSQVNPSPFKHPAIENWTVNARVALQEINSIRTILLDRLESQRRDHPRLLLPSDEALHTLFTSFSACQWPVFFRVIACCFPGIRGVKLEEDSDDDSSMDETRLSVTQIFTTCSDTLFLTRKITLPASPFLSVTPKPASVTDMMGKIDDSIKQNLKTAVVTCLTKLMELQERIKERAGDVAAAMQRSALLKAICSHPWQVILIAVMAHWTGEVERALVVSGLTTDIKTRETLMEKEGLSVVQSHMSSVLQELIHQLRSLRWPSKPKTAKRTRRPTIRKSIMYKTPQAKAVTDTVGRSRSIVTTQAPPQEGAQAAAEVHVAAPLTRGQELLCRKMEHMIGLFTGLKDTTSELLPLAETGGLGAFEWLSCFRVYCLDERAEENVPDRLPPSTAGLLQPQADRKPKPKAKPKAALGILEAPSSPSQGKHVSTGPPDDDSSSHDTEEAQQQQDHHQKPAPVSVRALSRLTSRCFTRAMSRSWDMQEAAEEASEAEREEDTLLEAIVVAVYPTKMLYGFELLPEACDFIPSTSHTAPHRAFFYSIHSRHLPHFMSEGDCQALKEISQLIGRLLLSVPSLAPAADFCRLLSAAVQMGGMFVLQDSHLLQPATCTAVTQALDAVRVASIREEREVDIPFVTGESRVPLNPWTIVACTSVSSARRDVPTTLSEAFRNVTTVSPAPYAVLELMMSQKGFTPTACQRFPSDVIAFFETFDDRGLYFREGQLRQQAARIVIDQAARDKQMMYLNSTPAVVSESVEYLREMDALRAALMFVTNATMENKADEVKAYLDGVLAQTTDVTVGILEKKRALHASLPAEIETPPATAVDPEPVSLVSAKMQALADILPDVISSLGLVVSPVLVQRCLSLAEWTETKAGVIIVGSSSVGKSTVMTVLAMAINRLHQLFLESVMYAAEGVLRKKAMRPARQSVLSIAPTPPHEDTQEADKSPHVSPAAVRTGGVSLWRSFPNLYTHKELSGDERTLVTLTEAGSGAGSLRARTHAAAPSILPSILNQIRFITSYLQATSHRDFVAGKIVTHYQTADKTKPPMPQPTGLHEGLKQVIADYLELVEPLVHNFRSYDQWQDDLLSIECPPVPQRAPERQHTGGEGDRAARMITRSGTSMMSALQRREAAQASEAKRRFRQQFIAMTPFAERIASARLQHQCWLSLDGALPSCDAPEASHYSRLLDRIQSQLDEPSEDTDKHKTDRQHRRQSTSAWDGGGRMGRRASQFCAQASMLAKGPSRMETGQSLKASSIGGGQGISDGILPSADEMIKLSSDGSVNARGDWIKKVRLLFETTDLANASPALPSFVFRPLVLHFTSTILQPCIRLIDHILTKQDPPLMRILGKGFHTWAGGAQGVSIISNLYSSAIAGLSTQWLATLARVEELSVSLPATEGAASSEEAEKEQRLRVKARIRRELETVRHTIEKQLLFAASQAIFSVIRPERSVHREETVLRYATPSPAASSVELADETAEVLAEGPTEGEGEVDTEQDKGQATEKTQEEVQDVREMDETEEQEVHGHGEENEHKEAEDGERQPSEGPEEPELPSPSSLQPMEITGPPFSTARAIDSYMRLLVWMAKEAPQQAFTKNMAMSAGLPYTQVLSSAQPKTNWDHFWEIIEEIDSTKLNGSIHVEAETAKTEKTDSLTVDAFRSVFLPPLSTKIENPPMESEGGRYTFVWEYHVRDKAADSHDDTQTISASQWRPWDGHDSEYADLAFTNRLLLSTPSIIRVHILLQLCLPCLNRHPALIIGPAFSGKSTLLRHLAYDWQHGGRHTARGIIPPLMDPSEARKSGDPAIVGSVCMPKSHPAVIPTLVSDKRPLSAARMERQIESHLTLKSEDISAKEVWSPPLKQTLAVMIDDLSIDQPGSESSEWIRQFVETSGYMSRRPSVWESTASFMTDLPPREEGSTSSSSSGSGNGCRDTAGMEPSLCEIFASAYKKVDGVRFVAAMSAGGSAVHHRLLSKGVMLQLHEPPLTIGDISHVYSSLVRSAAHLSNSNWGHAMLQLIHSLVRASFNAIIPASTRIASVTVHWLAYSYHTIRSLLGRRISVAEDVDSDVQETLTVPLLAHCLENCLGRLADELLGINMKEKVLEMLTAEEEHDLGEVRRLKHEVCRYLRMEEGDKVIGLPSLQALGDSCLVPSIVPASGPQGIVKQLQTVCRGQPRARDTATAATSEDNVDLAYRGSRASPFAQTFVQHSLPALQQLLTSLPSPGGTIVLAGPAASGKETLLHMTCSALNLKVLSFPALIGGVFAAGDEIRDRTDGTTPSKEEQIAQYARDRYEVTSRPDVLAENREEMARRQWTLMQDKLLTTAVNIGLKRIKSRLQQLSHLPDTVITTFKRRYTSTESDAPAAILLDSLSLVWHADLPLEAERGNDSAQICRGLVLALRAEEVALPFLRERLTQLLDGGSWGSLLDDNPSFGENLNGLLYAIGDCLDETYLLVRRALEQGAVEHQKSLERRKQDGEKEKKRRRGREAEVQAAKDAEEAAFWRAVEPLLSEPSDFKPSQWLSKATLMSLLMHHFFLPTVTIAVITATAKQDRDPRVTDILLQEGKQPQVKPRSEPLRQLMESNSLCDPSRSQVIYFNPLPLPACIDIASRHLTHLKKAQANDTAITTVYEWTIQRSQTQMAFSFQPTEAVSLITKALGRLFAEFKSFQVTEEAFKACAASMWDDLRRKSSEEDQAGTPRLTPLAELRGLVSSNDWNPLCIASGPSQARYGPFTMPDPFLRLEDLQRVQAYCASPTRLIDIVEMACDILSLSVNHNTRTCERLSRVKELIEASEGKSDRLQEYVNIVTPRLKSISAYIEDHTEQMEAAKKINDRLKQKLSTGIYLEEQTKRMQMETLTSECDLLSRRLSAASSAADRIVAERLATGKELDALSAIKKPKNETKKIVQTTCVALGLKLRRPAPAVAAAVDATEGEEEPKTNEAEFEGDPQDFWNLFLSRAFMQTPAGARGAARKLTTFNKEEMTEGQLIALKRCLDECPKELATGVAFKWISAAATPAVTALYVWCKAIVDAAEIAVELQKKRRELAATEVAHSELAEVTQESREDARQSNETLADLQRKLFDATAERESLTQSLADVNERGGRLDRALSMLQTEKDRWLSLLTHSLDQRRFLLSDALLMSCNMHLLGAFPYPLRLLILNRWREALTAMGIPTQASDLVTSLPPAPLPTKSLYRFWTALDGLLPDEDSFDSALRIHWSAVPPSMEETGRRRWLPPLIYDPFNMAMKFLLRCHMRGVAEGGIGRVKTPQAKSAVLKEDVSRPLVVSLGTPGLRSSSLLKAIDYCLKTGTPLVIEFSTTPSMPADELQEAERLITLLLKRATHLITEDEGRQMLRQLEEWLDPEGIDADRIKKEGILSYNHWAAHRDRSWATDGMQTILLQNDLTPVHPDFRLYLLYGESERRHVIDRWSPYGTMVDFSGGRNAVVKCVWEALMLEEKKEFLEEKIKAVAEGARSHHQLHYAKEQLLDYLVRTYESNQFHEQLLKGGVLDEASDEGNGQATRRTAGFQVGLDVLEGLTQLKNEHDEIHASLRRSDELETMIINDSLETFLPLIETGVHTIMCYLSCSHTRPTSMDACQRLVHLALAADEDTRAHGGGPQGKKPDTQHKRKGQENRNGRRTSAETAKSSTEPFRSRLFRLLAMRHPPQFYDDFAMCLAFGFPWTSNIPSAAENATLLRFSHDMSRYDMFKDVSLVEHLLSPRPDVLTREERHKLELDPMYRLKMRQAQGDHRITADDIHKAGIVANTGEAPDIHEDALAVVNFGELSHNWMVFRILSDLEDMVPSLRLLREKDEESPRASSPSRRRRVTDGDAPTMHSWPHRFRHLPRLWRQWAERMLLILEDNTTQQLPDLPAPLPTADCSTHMLLLAIVGCALRPADRQRILRALVGFALKGRSWRHRWTDGGQNDLGSFLDQPEGSSHDFLSFISRSIESHLSPTSLLPFSPIIIHGPPQAIPTLDMPCLRLSLQQGIAGMGKAGDVGEALKQGTLVVVHDAHLACDADVRQDGLEVTAHRSSKRACNKHADIPITLIELVEQLVRERLRSDPPSHMPVDAFWPIEICRGEGPIAPQLGNKAKVCLVVASPLQIERVLAPSIVRQSLYCRVSEAADAASILSSAVRSTAAIYPSASAYEHVGANPPPPPVAESNGASSDWPREVVSGVLALSQRVVFLLMWLFTLLSMHTQRRSQISISFAQLTSAIVNVEAFFAQLLSYIEEHDFTALMKALPLPLAGGRLKKHQSVEVFSRRLWLLVKTTLQSCGWLDAVDTSLVSHWLGVAVDLFRREMVRAVEGASLLPVNSDEPLYVRKPSMQPEPPKDAPARQSPLMERRRYTQAKGTSSTQVGVADPERPTGPSYLSELLLPPPLPPLRVFTQRANGNGTGREAGHIDEGTGAVEACMRWILSSAFSSLRTPAAPEAPMSLSFPSADPSSLLDFTRRLTDALSVLLLAPPAPSSRPKFTLGQPPPSMFSPAPASSGIVSPRVWRAVIRRVLERLVYVIKRAVRPVKGERREEGLRVMRWVPLIEIFEKEMERIVDYLKALRDRLAEAYHMHPAFTQLLLSTTQQTADDHADAPLWLALSSPIAPTLHPSIAADDTSRDRIEGTVAALLAGKLSPWKLIARIQGDIGYHRHWLKCLKRLPVDISQDMLPALHLGKHTMATEVLSAVSVIMHKATHDKSSALEWRILRKGQEHSTKGAFCVADMVIAGLPSSSVGVRWDDELECLVGERLVCRTTTADDHQHDKQQRFSSLLPPFQLCIAPSSQRENTEEGDTRLSVSLALHGTASFPPLAPLATIRLPVDAAGLRREAGPGDRAAERRFIPQPLNYWTLLKAREEVWLAPYLP</sequence>
<feature type="compositionally biased region" description="Basic and acidic residues" evidence="2">
    <location>
        <begin position="4419"/>
        <end position="4432"/>
    </location>
</feature>